<evidence type="ECO:0000256" key="2">
    <source>
        <dbReference type="SAM" id="MobiDB-lite"/>
    </source>
</evidence>
<keyword evidence="4" id="KW-1185">Reference proteome</keyword>
<feature type="region of interest" description="Disordered" evidence="2">
    <location>
        <begin position="294"/>
        <end position="313"/>
    </location>
</feature>
<dbReference type="InParanoid" id="A0A165C9R5"/>
<organism evidence="3 4">
    <name type="scientific">Laetiporus sulphureus 93-53</name>
    <dbReference type="NCBI Taxonomy" id="1314785"/>
    <lineage>
        <taxon>Eukaryota</taxon>
        <taxon>Fungi</taxon>
        <taxon>Dikarya</taxon>
        <taxon>Basidiomycota</taxon>
        <taxon>Agaricomycotina</taxon>
        <taxon>Agaricomycetes</taxon>
        <taxon>Polyporales</taxon>
        <taxon>Laetiporus</taxon>
    </lineage>
</organism>
<sequence>MFSRTCVKTGRAVCTSHFHGSRLLASANRDAMHSITSGGARESSHLHVSRQLFRSPGSSMDAVTLGVVNEFHKSVADGDINAIRRDFSALRLLVNPVLNKMLAGAVRIEDFQTALEIFADSATVRDISLMKDIFSFVRDLSDTDDRSQLHDAIYRRLVGHGFLRAAFNWLAEEPVQCTPTHSQWDSLIDLCIQHWNLQVLFSALEMMSRLGCPPVHATYENILTTLTGHGITLQFRTLSLLFRDMKRAGLKYNPNMRSILQNHYRRFGSHGLAAEAEQVYGNICGIQDCSPLPTSSSSGSGSSEGPKTDTDRNMQLGSIAGEKGKWSAVGLYENYKKAKFLPSQETLQCVLGRSDSIQDLRRWENVFLLRAEAPAWAQLIRNSSAKGNVKQTIAIYKEALSTLVHPTAAMLHPVLRVLCSNRLSTPTDSEIRHALDLYAQFKDQLNTGADEDAGSKKGSSRNSLTPDAPIFNTLLRALSSSSNMQEFFPVASSLLEEMESLNVTMDAMTTTSLIVLLMRCSPSYLEAFEMYRRISRPGEGLSILDEEGFVAVLAAFCKLSVIIGGIPPTDLYFSIVKDMRKAGYLMNAKVYTIMLQQLATLATKILREKDSDDQARNYRLLIDTIQRVHDFLVLDPSINPDVALWNQLMDTYQRARCYTDAFRVWDMLTRSKQIDNASVSIILDACAYSGSYGLVMRLWDSLTSERFPLNQDNWYNWLECLCRLGKLNDALRTMCLEMPNVGPGIKPDEKCAKLVINFASRTNQEEEIRMRIKTYLPDLWMTLLKSEQS</sequence>
<dbReference type="Gene3D" id="1.25.40.10">
    <property type="entry name" value="Tetratricopeptide repeat domain"/>
    <property type="match status" value="3"/>
</dbReference>
<protein>
    <recommendedName>
        <fullName evidence="5">Pentacotripeptide-repeat region of PRORP domain-containing protein</fullName>
    </recommendedName>
</protein>
<dbReference type="GeneID" id="63823640"/>
<evidence type="ECO:0000313" key="3">
    <source>
        <dbReference type="EMBL" id="KZT02441.1"/>
    </source>
</evidence>
<dbReference type="InterPro" id="IPR051240">
    <property type="entry name" value="Mito_RNA-Proc/Resp"/>
</dbReference>
<gene>
    <name evidence="3" type="ORF">LAESUDRAFT_706136</name>
</gene>
<evidence type="ECO:0008006" key="5">
    <source>
        <dbReference type="Google" id="ProtNLM"/>
    </source>
</evidence>
<dbReference type="RefSeq" id="XP_040760181.1">
    <property type="nucleotide sequence ID" value="XM_040906611.1"/>
</dbReference>
<accession>A0A165C9R5</accession>
<dbReference type="OrthoDB" id="185373at2759"/>
<dbReference type="AlphaFoldDB" id="A0A165C9R5"/>
<keyword evidence="1" id="KW-0677">Repeat</keyword>
<dbReference type="STRING" id="1314785.A0A165C9R5"/>
<dbReference type="InterPro" id="IPR011990">
    <property type="entry name" value="TPR-like_helical_dom_sf"/>
</dbReference>
<dbReference type="Proteomes" id="UP000076871">
    <property type="component" value="Unassembled WGS sequence"/>
</dbReference>
<reference evidence="3 4" key="1">
    <citation type="journal article" date="2016" name="Mol. Biol. Evol.">
        <title>Comparative Genomics of Early-Diverging Mushroom-Forming Fungi Provides Insights into the Origins of Lignocellulose Decay Capabilities.</title>
        <authorList>
            <person name="Nagy L.G."/>
            <person name="Riley R."/>
            <person name="Tritt A."/>
            <person name="Adam C."/>
            <person name="Daum C."/>
            <person name="Floudas D."/>
            <person name="Sun H."/>
            <person name="Yadav J.S."/>
            <person name="Pangilinan J."/>
            <person name="Larsson K.H."/>
            <person name="Matsuura K."/>
            <person name="Barry K."/>
            <person name="Labutti K."/>
            <person name="Kuo R."/>
            <person name="Ohm R.A."/>
            <person name="Bhattacharya S.S."/>
            <person name="Shirouzu T."/>
            <person name="Yoshinaga Y."/>
            <person name="Martin F.M."/>
            <person name="Grigoriev I.V."/>
            <person name="Hibbett D.S."/>
        </authorList>
    </citation>
    <scope>NUCLEOTIDE SEQUENCE [LARGE SCALE GENOMIC DNA]</scope>
    <source>
        <strain evidence="3 4">93-53</strain>
    </source>
</reference>
<dbReference type="PANTHER" id="PTHR47933">
    <property type="entry name" value="PENTATRICOPEPTIDE REPEAT-CONTAINING PROTEIN 1, MITOCHONDRIAL"/>
    <property type="match status" value="1"/>
</dbReference>
<evidence type="ECO:0000313" key="4">
    <source>
        <dbReference type="Proteomes" id="UP000076871"/>
    </source>
</evidence>
<dbReference type="EMBL" id="KV427652">
    <property type="protein sequence ID" value="KZT02441.1"/>
    <property type="molecule type" value="Genomic_DNA"/>
</dbReference>
<evidence type="ECO:0000256" key="1">
    <source>
        <dbReference type="ARBA" id="ARBA00022737"/>
    </source>
</evidence>
<dbReference type="GO" id="GO:0003729">
    <property type="term" value="F:mRNA binding"/>
    <property type="evidence" value="ECO:0007669"/>
    <property type="project" value="TreeGrafter"/>
</dbReference>
<name>A0A165C9R5_9APHY</name>
<proteinExistence type="predicted"/>